<sequence length="157" mass="17608">MRVIKISAPPIPSDIQKTVPIGSLLFGSWEVGKSANDVQLADLIIWFRKLEVFEKHRLIGYTGVQDRLLEKASYFWSTDPYIYRDASAQITFRESFSSSTNSSSNSLTGVSNYALASIYKPIGVNLFTDGLDYALVALVPELNMLQNNYFMLGKLLQ</sequence>
<dbReference type="Proteomes" id="UP000784294">
    <property type="component" value="Unassembled WGS sequence"/>
</dbReference>
<evidence type="ECO:0000313" key="1">
    <source>
        <dbReference type="EMBL" id="VEL09407.1"/>
    </source>
</evidence>
<dbReference type="AlphaFoldDB" id="A0A448WE17"/>
<comment type="caution">
    <text evidence="1">The sequence shown here is derived from an EMBL/GenBank/DDBJ whole genome shotgun (WGS) entry which is preliminary data.</text>
</comment>
<protein>
    <submittedName>
        <fullName evidence="1">Uncharacterized protein</fullName>
    </submittedName>
</protein>
<reference evidence="1" key="1">
    <citation type="submission" date="2018-11" db="EMBL/GenBank/DDBJ databases">
        <authorList>
            <consortium name="Pathogen Informatics"/>
        </authorList>
    </citation>
    <scope>NUCLEOTIDE SEQUENCE</scope>
</reference>
<gene>
    <name evidence="1" type="ORF">PXEA_LOCUS2847</name>
</gene>
<dbReference type="OrthoDB" id="10034530at2759"/>
<accession>A0A448WE17</accession>
<keyword evidence="2" id="KW-1185">Reference proteome</keyword>
<dbReference type="EMBL" id="CAAALY010006256">
    <property type="protein sequence ID" value="VEL09407.1"/>
    <property type="molecule type" value="Genomic_DNA"/>
</dbReference>
<evidence type="ECO:0000313" key="2">
    <source>
        <dbReference type="Proteomes" id="UP000784294"/>
    </source>
</evidence>
<name>A0A448WE17_9PLAT</name>
<proteinExistence type="predicted"/>
<organism evidence="1 2">
    <name type="scientific">Protopolystoma xenopodis</name>
    <dbReference type="NCBI Taxonomy" id="117903"/>
    <lineage>
        <taxon>Eukaryota</taxon>
        <taxon>Metazoa</taxon>
        <taxon>Spiralia</taxon>
        <taxon>Lophotrochozoa</taxon>
        <taxon>Platyhelminthes</taxon>
        <taxon>Monogenea</taxon>
        <taxon>Polyopisthocotylea</taxon>
        <taxon>Polystomatidea</taxon>
        <taxon>Polystomatidae</taxon>
        <taxon>Protopolystoma</taxon>
    </lineage>
</organism>